<gene>
    <name evidence="1" type="ORF">E6K72_10410</name>
</gene>
<dbReference type="AlphaFoldDB" id="A0A538SJ86"/>
<evidence type="ECO:0008006" key="3">
    <source>
        <dbReference type="Google" id="ProtNLM"/>
    </source>
</evidence>
<organism evidence="1 2">
    <name type="scientific">Eiseniibacteriota bacterium</name>
    <dbReference type="NCBI Taxonomy" id="2212470"/>
    <lineage>
        <taxon>Bacteria</taxon>
        <taxon>Candidatus Eiseniibacteriota</taxon>
    </lineage>
</organism>
<dbReference type="InterPro" id="IPR036514">
    <property type="entry name" value="SGNH_hydro_sf"/>
</dbReference>
<name>A0A538SJ86_UNCEI</name>
<evidence type="ECO:0000313" key="2">
    <source>
        <dbReference type="Proteomes" id="UP000317716"/>
    </source>
</evidence>
<sequence>MTSRKRASLLIAAEVVAVSCSKIGPITGPALAPGRADFSVVAALGSAITAGFQSGGLVSRHQTTSYASLFAAQVRAHSMDLPLIDGDGIPPLLELKHFYPPPIQIGPISTTLGNPTNVGLGTTYHNLAIPGARVQDVTDTTHYQAAPRDTFFNVIQRKHGSLARQIATQLDPPPTFLLFEFGSSELLRPALNGTIVGLTTVASFADSFRLALDTLAALLPNAKLAVVNVPDVTQLPFFTTVSNKQLDANGKPVVDANGRTKFLLGPLFDSSGKPLPLSASDQVLLSARSAVANGYGYPIGTFSYLSGSPVAGQGIGLTDAQVLSNSEVLTVQDRVNKFNAIIDTTSRSVTHPHDFAVVDLDGLLRRAKSPGIELRGVVYTTRFVTGGLISLDGVHPNDLCHALLCNELIGAVNAKFGSNIQPLDPLKFATPTSSGASASRSP</sequence>
<accession>A0A538SJ86</accession>
<comment type="caution">
    <text evidence="1">The sequence shown here is derived from an EMBL/GenBank/DDBJ whole genome shotgun (WGS) entry which is preliminary data.</text>
</comment>
<dbReference type="Proteomes" id="UP000317716">
    <property type="component" value="Unassembled WGS sequence"/>
</dbReference>
<protein>
    <recommendedName>
        <fullName evidence="3">SGNH/GDSL hydrolase family protein</fullName>
    </recommendedName>
</protein>
<dbReference type="GO" id="GO:0016788">
    <property type="term" value="F:hydrolase activity, acting on ester bonds"/>
    <property type="evidence" value="ECO:0007669"/>
    <property type="project" value="InterPro"/>
</dbReference>
<reference evidence="1 2" key="1">
    <citation type="journal article" date="2019" name="Nat. Microbiol.">
        <title>Mediterranean grassland soil C-N compound turnover is dependent on rainfall and depth, and is mediated by genomically divergent microorganisms.</title>
        <authorList>
            <person name="Diamond S."/>
            <person name="Andeer P.F."/>
            <person name="Li Z."/>
            <person name="Crits-Christoph A."/>
            <person name="Burstein D."/>
            <person name="Anantharaman K."/>
            <person name="Lane K.R."/>
            <person name="Thomas B.C."/>
            <person name="Pan C."/>
            <person name="Northen T.R."/>
            <person name="Banfield J.F."/>
        </authorList>
    </citation>
    <scope>NUCLEOTIDE SEQUENCE [LARGE SCALE GENOMIC DNA]</scope>
    <source>
        <strain evidence="1">WS_2</strain>
    </source>
</reference>
<evidence type="ECO:0000313" key="1">
    <source>
        <dbReference type="EMBL" id="TMQ51433.1"/>
    </source>
</evidence>
<proteinExistence type="predicted"/>
<dbReference type="SUPFAM" id="SSF52266">
    <property type="entry name" value="SGNH hydrolase"/>
    <property type="match status" value="1"/>
</dbReference>
<dbReference type="Pfam" id="PF00657">
    <property type="entry name" value="Lipase_GDSL"/>
    <property type="match status" value="1"/>
</dbReference>
<dbReference type="EMBL" id="VBOS01000374">
    <property type="protein sequence ID" value="TMQ51433.1"/>
    <property type="molecule type" value="Genomic_DNA"/>
</dbReference>
<dbReference type="Gene3D" id="3.40.50.1110">
    <property type="entry name" value="SGNH hydrolase"/>
    <property type="match status" value="1"/>
</dbReference>
<dbReference type="InterPro" id="IPR001087">
    <property type="entry name" value="GDSL"/>
</dbReference>